<accession>A0ABD4UK38</accession>
<dbReference type="EMBL" id="JYMX02000023">
    <property type="protein sequence ID" value="MCW3714574.1"/>
    <property type="molecule type" value="Genomic_DNA"/>
</dbReference>
<reference evidence="1 2" key="1">
    <citation type="journal article" date="2017" name="Front. Microbiol.">
        <title>Genomics reveals a unique clone of Burkholderia cenocepacia harbouring an actively excising novel genomic island.</title>
        <authorList>
            <person name="Patil P."/>
            <person name="Mali S."/>
            <person name="Midha S."/>
            <person name="Gautam V."/>
            <person name="Dash L."/>
            <person name="Kumar S."/>
            <person name="Shastri J."/>
            <person name="Singhal L."/>
            <person name="Patil P.B."/>
        </authorList>
    </citation>
    <scope>NUCLEOTIDE SEQUENCE [LARGE SCALE GENOMIC DNA]</scope>
    <source>
        <strain evidence="1 2">BC-19</strain>
    </source>
</reference>
<reference evidence="1 2" key="2">
    <citation type="journal article" date="2017" name="Front. Microbiol.">
        <title>Genomics Reveals a Unique Clone of Burkholderia cenocepacia Harboring an Actively Excising Novel Genomic Island.</title>
        <authorList>
            <person name="Patil P.P."/>
            <person name="Mali S."/>
            <person name="Midha S."/>
            <person name="Gautam V."/>
            <person name="Dash L."/>
            <person name="Kumar S."/>
            <person name="Shastri J."/>
            <person name="Singhal L."/>
            <person name="Patil P.B."/>
        </authorList>
    </citation>
    <scope>NUCLEOTIDE SEQUENCE [LARGE SCALE GENOMIC DNA]</scope>
    <source>
        <strain evidence="1 2">BC-19</strain>
    </source>
</reference>
<gene>
    <name evidence="1" type="ORF">UE95_025115</name>
</gene>
<proteinExistence type="predicted"/>
<sequence>MKAAIYALACVGAFVMTLCLAGALGVGHFRLYYGLTPVEFCAAGYGT</sequence>
<dbReference type="AlphaFoldDB" id="A0ABD4UK38"/>
<dbReference type="Proteomes" id="UP000191686">
    <property type="component" value="Unassembled WGS sequence"/>
</dbReference>
<dbReference type="RefSeq" id="WP_179148710.1">
    <property type="nucleotide sequence ID" value="NZ_JYMX02000023.1"/>
</dbReference>
<organism evidence="1 2">
    <name type="scientific">Burkholderia cenocepacia</name>
    <dbReference type="NCBI Taxonomy" id="95486"/>
    <lineage>
        <taxon>Bacteria</taxon>
        <taxon>Pseudomonadati</taxon>
        <taxon>Pseudomonadota</taxon>
        <taxon>Betaproteobacteria</taxon>
        <taxon>Burkholderiales</taxon>
        <taxon>Burkholderiaceae</taxon>
        <taxon>Burkholderia</taxon>
        <taxon>Burkholderia cepacia complex</taxon>
    </lineage>
</organism>
<protein>
    <submittedName>
        <fullName evidence="1">Uncharacterized protein</fullName>
    </submittedName>
</protein>
<comment type="caution">
    <text evidence="1">The sequence shown here is derived from an EMBL/GenBank/DDBJ whole genome shotgun (WGS) entry which is preliminary data.</text>
</comment>
<evidence type="ECO:0000313" key="1">
    <source>
        <dbReference type="EMBL" id="MCW3714574.1"/>
    </source>
</evidence>
<evidence type="ECO:0000313" key="2">
    <source>
        <dbReference type="Proteomes" id="UP000191686"/>
    </source>
</evidence>
<name>A0ABD4UK38_9BURK</name>